<accession>A0A9Q9UPA5</accession>
<organism evidence="1 2">
    <name type="scientific">Burkholderia arboris</name>
    <dbReference type="NCBI Taxonomy" id="488730"/>
    <lineage>
        <taxon>Bacteria</taxon>
        <taxon>Pseudomonadati</taxon>
        <taxon>Pseudomonadota</taxon>
        <taxon>Betaproteobacteria</taxon>
        <taxon>Burkholderiales</taxon>
        <taxon>Burkholderiaceae</taxon>
        <taxon>Burkholderia</taxon>
        <taxon>Burkholderia cepacia complex</taxon>
    </lineage>
</organism>
<sequence>MASAGRKPSAEATRLVQLTLPVQVDAALERISKIGFYGRSKSEVVVTLLSREFERIARDGLLDRLEGLTK</sequence>
<protein>
    <submittedName>
        <fullName evidence="1">Uncharacterized protein</fullName>
    </submittedName>
</protein>
<reference evidence="1 2" key="1">
    <citation type="submission" date="2019-09" db="EMBL/GenBank/DDBJ databases">
        <authorList>
            <person name="Depoorter E."/>
        </authorList>
    </citation>
    <scope>NUCLEOTIDE SEQUENCE [LARGE SCALE GENOMIC DNA]</scope>
    <source>
        <strain evidence="1">LMG 24066</strain>
    </source>
</reference>
<proteinExistence type="predicted"/>
<evidence type="ECO:0000313" key="1">
    <source>
        <dbReference type="EMBL" id="VWB28301.1"/>
    </source>
</evidence>
<comment type="caution">
    <text evidence="1">The sequence shown here is derived from an EMBL/GenBank/DDBJ whole genome shotgun (WGS) entry which is preliminary data.</text>
</comment>
<gene>
    <name evidence="1" type="ORF">BAR24066_01187</name>
</gene>
<name>A0A9Q9UPA5_9BURK</name>
<evidence type="ECO:0000313" key="2">
    <source>
        <dbReference type="Proteomes" id="UP000494172"/>
    </source>
</evidence>
<dbReference type="RefSeq" id="WP_080330637.1">
    <property type="nucleotide sequence ID" value="NZ_CABVPX010000003.1"/>
</dbReference>
<dbReference type="EMBL" id="CABVPX010000003">
    <property type="protein sequence ID" value="VWB28301.1"/>
    <property type="molecule type" value="Genomic_DNA"/>
</dbReference>
<dbReference type="Proteomes" id="UP000494172">
    <property type="component" value="Unassembled WGS sequence"/>
</dbReference>
<dbReference type="AlphaFoldDB" id="A0A9Q9UPA5"/>